<dbReference type="RefSeq" id="XP_042926715.1">
    <property type="nucleotide sequence ID" value="XM_043061586.1"/>
</dbReference>
<reference evidence="1 2" key="1">
    <citation type="journal article" date="2007" name="Science">
        <title>The Chlamydomonas genome reveals the evolution of key animal and plant functions.</title>
        <authorList>
            <person name="Merchant S.S."/>
            <person name="Prochnik S.E."/>
            <person name="Vallon O."/>
            <person name="Harris E.H."/>
            <person name="Karpowicz S.J."/>
            <person name="Witman G.B."/>
            <person name="Terry A."/>
            <person name="Salamov A."/>
            <person name="Fritz-Laylin L.K."/>
            <person name="Marechal-Drouard L."/>
            <person name="Marshall W.F."/>
            <person name="Qu L.H."/>
            <person name="Nelson D.R."/>
            <person name="Sanderfoot A.A."/>
            <person name="Spalding M.H."/>
            <person name="Kapitonov V.V."/>
            <person name="Ren Q."/>
            <person name="Ferris P."/>
            <person name="Lindquist E."/>
            <person name="Shapiro H."/>
            <person name="Lucas S.M."/>
            <person name="Grimwood J."/>
            <person name="Schmutz J."/>
            <person name="Cardol P."/>
            <person name="Cerutti H."/>
            <person name="Chanfreau G."/>
            <person name="Chen C.L."/>
            <person name="Cognat V."/>
            <person name="Croft M.T."/>
            <person name="Dent R."/>
            <person name="Dutcher S."/>
            <person name="Fernandez E."/>
            <person name="Fukuzawa H."/>
            <person name="Gonzalez-Ballester D."/>
            <person name="Gonzalez-Halphen D."/>
            <person name="Hallmann A."/>
            <person name="Hanikenne M."/>
            <person name="Hippler M."/>
            <person name="Inwood W."/>
            <person name="Jabbari K."/>
            <person name="Kalanon M."/>
            <person name="Kuras R."/>
            <person name="Lefebvre P.A."/>
            <person name="Lemaire S.D."/>
            <person name="Lobanov A.V."/>
            <person name="Lohr M."/>
            <person name="Manuell A."/>
            <person name="Meier I."/>
            <person name="Mets L."/>
            <person name="Mittag M."/>
            <person name="Mittelmeier T."/>
            <person name="Moroney J.V."/>
            <person name="Moseley J."/>
            <person name="Napoli C."/>
            <person name="Nedelcu A.M."/>
            <person name="Niyogi K."/>
            <person name="Novoselov S.V."/>
            <person name="Paulsen I.T."/>
            <person name="Pazour G."/>
            <person name="Purton S."/>
            <person name="Ral J.P."/>
            <person name="Riano-Pachon D.M."/>
            <person name="Riekhof W."/>
            <person name="Rymarquis L."/>
            <person name="Schroda M."/>
            <person name="Stern D."/>
            <person name="Umen J."/>
            <person name="Willows R."/>
            <person name="Wilson N."/>
            <person name="Zimmer S.L."/>
            <person name="Allmer J."/>
            <person name="Balk J."/>
            <person name="Bisova K."/>
            <person name="Chen C.J."/>
            <person name="Elias M."/>
            <person name="Gendler K."/>
            <person name="Hauser C."/>
            <person name="Lamb M.R."/>
            <person name="Ledford H."/>
            <person name="Long J.C."/>
            <person name="Minagawa J."/>
            <person name="Page M.D."/>
            <person name="Pan J."/>
            <person name="Pootakham W."/>
            <person name="Roje S."/>
            <person name="Rose A."/>
            <person name="Stahlberg E."/>
            <person name="Terauchi A.M."/>
            <person name="Yang P."/>
            <person name="Ball S."/>
            <person name="Bowler C."/>
            <person name="Dieckmann C.L."/>
            <person name="Gladyshev V.N."/>
            <person name="Green P."/>
            <person name="Jorgensen R."/>
            <person name="Mayfield S."/>
            <person name="Mueller-Roeber B."/>
            <person name="Rajamani S."/>
            <person name="Sayre R.T."/>
            <person name="Brokstein P."/>
            <person name="Dubchak I."/>
            <person name="Goodstein D."/>
            <person name="Hornick L."/>
            <person name="Huang Y.W."/>
            <person name="Jhaveri J."/>
            <person name="Luo Y."/>
            <person name="Martinez D."/>
            <person name="Ngau W.C."/>
            <person name="Otillar B."/>
            <person name="Poliakov A."/>
            <person name="Porter A."/>
            <person name="Szajkowski L."/>
            <person name="Werner G."/>
            <person name="Zhou K."/>
            <person name="Grigoriev I.V."/>
            <person name="Rokhsar D.S."/>
            <person name="Grossman A.R."/>
        </authorList>
    </citation>
    <scope>NUCLEOTIDE SEQUENCE [LARGE SCALE GENOMIC DNA]</scope>
    <source>
        <strain evidence="2">CC-503</strain>
    </source>
</reference>
<dbReference type="InParanoid" id="A0A2K3DZY4"/>
<protein>
    <submittedName>
        <fullName evidence="1">Uncharacterized protein</fullName>
    </submittedName>
</protein>
<name>A0A2K3DZY4_CHLRE</name>
<proteinExistence type="predicted"/>
<dbReference type="KEGG" id="cre:CHLRE_03g212193v5"/>
<dbReference type="AlphaFoldDB" id="A0A2K3DZY4"/>
<dbReference type="GeneID" id="66053090"/>
<dbReference type="Proteomes" id="UP000006906">
    <property type="component" value="Chromosome 3"/>
</dbReference>
<accession>A0A2K3DZY4</accession>
<sequence length="60" mass="6323">MSGDIKIGALVTQHWSTDTLPASLGENLFISSAPNPFASHVLAPLAPRLGKGKDGPEPWK</sequence>
<organism evidence="1 2">
    <name type="scientific">Chlamydomonas reinhardtii</name>
    <name type="common">Chlamydomonas smithii</name>
    <dbReference type="NCBI Taxonomy" id="3055"/>
    <lineage>
        <taxon>Eukaryota</taxon>
        <taxon>Viridiplantae</taxon>
        <taxon>Chlorophyta</taxon>
        <taxon>core chlorophytes</taxon>
        <taxon>Chlorophyceae</taxon>
        <taxon>CS clade</taxon>
        <taxon>Chlamydomonadales</taxon>
        <taxon>Chlamydomonadaceae</taxon>
        <taxon>Chlamydomonas</taxon>
    </lineage>
</organism>
<dbReference type="Gramene" id="PNW86081">
    <property type="protein sequence ID" value="PNW86081"/>
    <property type="gene ID" value="CHLRE_03g212193v5"/>
</dbReference>
<gene>
    <name evidence="1" type="ORF">CHLRE_03g212193v5</name>
</gene>
<evidence type="ECO:0000313" key="2">
    <source>
        <dbReference type="Proteomes" id="UP000006906"/>
    </source>
</evidence>
<dbReference type="EMBL" id="CM008964">
    <property type="protein sequence ID" value="PNW86081.1"/>
    <property type="molecule type" value="Genomic_DNA"/>
</dbReference>
<keyword evidence="2" id="KW-1185">Reference proteome</keyword>
<evidence type="ECO:0000313" key="1">
    <source>
        <dbReference type="EMBL" id="PNW86081.1"/>
    </source>
</evidence>